<dbReference type="InterPro" id="IPR019600">
    <property type="entry name" value="Hemin_uptake_protein_HemP"/>
</dbReference>
<feature type="region of interest" description="Disordered" evidence="1">
    <location>
        <begin position="1"/>
        <end position="24"/>
    </location>
</feature>
<dbReference type="Proteomes" id="UP000239388">
    <property type="component" value="Unassembled WGS sequence"/>
</dbReference>
<reference evidence="2 3" key="1">
    <citation type="submission" date="2018-02" db="EMBL/GenBank/DDBJ databases">
        <title>Comparative genomes isolates from brazilian mangrove.</title>
        <authorList>
            <person name="Araujo J.E."/>
            <person name="Taketani R.G."/>
            <person name="Silva M.C.P."/>
            <person name="Loureco M.V."/>
            <person name="Andreote F.D."/>
        </authorList>
    </citation>
    <scope>NUCLEOTIDE SEQUENCE [LARGE SCALE GENOMIC DNA]</scope>
    <source>
        <strain evidence="2 3">NAP PRIS-MGV</strain>
    </source>
</reference>
<sequence>MNTSHDHPQASTPSSQAAEENCAAPLHKRTIASEEIMAGEKEIWIQHGDSIYRLCETKSGKLILQK</sequence>
<dbReference type="Gene3D" id="2.10.70.10">
    <property type="entry name" value="Complement Module, domain 1"/>
    <property type="match status" value="1"/>
</dbReference>
<evidence type="ECO:0000256" key="1">
    <source>
        <dbReference type="SAM" id="MobiDB-lite"/>
    </source>
</evidence>
<evidence type="ECO:0000313" key="2">
    <source>
        <dbReference type="EMBL" id="PQO27101.1"/>
    </source>
</evidence>
<protein>
    <submittedName>
        <fullName evidence="2">Hemin uptake protein HemP</fullName>
    </submittedName>
</protein>
<organism evidence="2 3">
    <name type="scientific">Blastopirellula marina</name>
    <dbReference type="NCBI Taxonomy" id="124"/>
    <lineage>
        <taxon>Bacteria</taxon>
        <taxon>Pseudomonadati</taxon>
        <taxon>Planctomycetota</taxon>
        <taxon>Planctomycetia</taxon>
        <taxon>Pirellulales</taxon>
        <taxon>Pirellulaceae</taxon>
        <taxon>Blastopirellula</taxon>
    </lineage>
</organism>
<name>A0A2S8F4L9_9BACT</name>
<dbReference type="Pfam" id="PF10636">
    <property type="entry name" value="hemP"/>
    <property type="match status" value="1"/>
</dbReference>
<dbReference type="RefSeq" id="WP_105359662.1">
    <property type="nucleotide sequence ID" value="NZ_PUIB01000028.1"/>
</dbReference>
<dbReference type="OrthoDB" id="290460at2"/>
<proteinExistence type="predicted"/>
<comment type="caution">
    <text evidence="2">The sequence shown here is derived from an EMBL/GenBank/DDBJ whole genome shotgun (WGS) entry which is preliminary data.</text>
</comment>
<gene>
    <name evidence="2" type="ORF">C5Y98_28025</name>
</gene>
<feature type="compositionally biased region" description="Polar residues" evidence="1">
    <location>
        <begin position="9"/>
        <end position="18"/>
    </location>
</feature>
<evidence type="ECO:0000313" key="3">
    <source>
        <dbReference type="Proteomes" id="UP000239388"/>
    </source>
</evidence>
<dbReference type="AlphaFoldDB" id="A0A2S8F4L9"/>
<accession>A0A2S8F4L9</accession>
<dbReference type="EMBL" id="PUIB01000028">
    <property type="protein sequence ID" value="PQO27101.1"/>
    <property type="molecule type" value="Genomic_DNA"/>
</dbReference>